<dbReference type="InterPro" id="IPR016161">
    <property type="entry name" value="Ald_DH/histidinol_DH"/>
</dbReference>
<dbReference type="SUPFAM" id="SSF53720">
    <property type="entry name" value="ALDH-like"/>
    <property type="match status" value="1"/>
</dbReference>
<protein>
    <submittedName>
        <fullName evidence="3">Aldehyde dehydrogenase family protein</fullName>
    </submittedName>
</protein>
<evidence type="ECO:0000313" key="4">
    <source>
        <dbReference type="Proteomes" id="UP001501257"/>
    </source>
</evidence>
<dbReference type="EMBL" id="BAABLK010000037">
    <property type="protein sequence ID" value="GAA5228406.1"/>
    <property type="molecule type" value="Genomic_DNA"/>
</dbReference>
<proteinExistence type="predicted"/>
<dbReference type="Gene3D" id="3.40.309.10">
    <property type="entry name" value="Aldehyde Dehydrogenase, Chain A, domain 2"/>
    <property type="match status" value="1"/>
</dbReference>
<keyword evidence="4" id="KW-1185">Reference proteome</keyword>
<dbReference type="Pfam" id="PF00171">
    <property type="entry name" value="Aldedh"/>
    <property type="match status" value="1"/>
</dbReference>
<evidence type="ECO:0000256" key="1">
    <source>
        <dbReference type="ARBA" id="ARBA00023002"/>
    </source>
</evidence>
<dbReference type="Gene3D" id="3.40.605.10">
    <property type="entry name" value="Aldehyde Dehydrogenase, Chain A, domain 1"/>
    <property type="match status" value="1"/>
</dbReference>
<feature type="domain" description="Aldehyde dehydrogenase" evidence="2">
    <location>
        <begin position="20"/>
        <end position="480"/>
    </location>
</feature>
<dbReference type="InterPro" id="IPR016163">
    <property type="entry name" value="Ald_DH_C"/>
</dbReference>
<dbReference type="InterPro" id="IPR016162">
    <property type="entry name" value="Ald_DH_N"/>
</dbReference>
<gene>
    <name evidence="3" type="ORF">GCM10025778_29400</name>
</gene>
<accession>A0ABP9TQH9</accession>
<dbReference type="RefSeq" id="WP_210099454.1">
    <property type="nucleotide sequence ID" value="NZ_BAABLK010000037.1"/>
</dbReference>
<name>A0ABP9TQH9_9MICC</name>
<dbReference type="InterPro" id="IPR050740">
    <property type="entry name" value="Aldehyde_DH_Superfamily"/>
</dbReference>
<comment type="caution">
    <text evidence="3">The sequence shown here is derived from an EMBL/GenBank/DDBJ whole genome shotgun (WGS) entry which is preliminary data.</text>
</comment>
<reference evidence="4" key="1">
    <citation type="journal article" date="2019" name="Int. J. Syst. Evol. Microbiol.">
        <title>The Global Catalogue of Microorganisms (GCM) 10K type strain sequencing project: providing services to taxonomists for standard genome sequencing and annotation.</title>
        <authorList>
            <consortium name="The Broad Institute Genomics Platform"/>
            <consortium name="The Broad Institute Genome Sequencing Center for Infectious Disease"/>
            <person name="Wu L."/>
            <person name="Ma J."/>
        </authorList>
    </citation>
    <scope>NUCLEOTIDE SEQUENCE [LARGE SCALE GENOMIC DNA]</scope>
    <source>
        <strain evidence="4">JCM 18952</strain>
    </source>
</reference>
<evidence type="ECO:0000259" key="2">
    <source>
        <dbReference type="Pfam" id="PF00171"/>
    </source>
</evidence>
<dbReference type="InterPro" id="IPR015590">
    <property type="entry name" value="Aldehyde_DH_dom"/>
</dbReference>
<sequence>MANTTTTKTLELKQFINGAWMNATGKEAQSLNPADPSDVVATYATATAETLQAAVTAGRDARADWDKLGLIGRGRVLRRAAALLEERAEDIAVLMTREQGKTLADSRGEVGATVETLYYQAGSARSATGTTFPSGNADELVRTIRRPVGVVGVITPWNFPLQIPAWKIAPALLWGNTVVWKSASDTPAVSVAFAQLLIDAGVPAGVLNLLLGPGSLGSALVEHQDIAAVTFTGSVPVGHQIRDRVVGRGAKLQMELGGHNAAIVMPDADVDHAAAFIIAAAMSSTGQKCTATRRIIAVGDVHDRLAAALVPKVNALVSGPGTDAGSYMGPVISARAARDVDEALATAKNEGATVLARGTKPEGSEGHYVSATLLGGTDALSITCEEVFGPVVTLMRAEDLDAAIALANATDFGLTASVFTNDEHAIRRCLDEVVAGLIKVNGPSTGSEVHAPFGGLRDSSFAAPREQNADSCADFFTVTKTAYIRTAPSVRAS</sequence>
<dbReference type="PANTHER" id="PTHR43353">
    <property type="entry name" value="SUCCINATE-SEMIALDEHYDE DEHYDROGENASE, MITOCHONDRIAL"/>
    <property type="match status" value="1"/>
</dbReference>
<evidence type="ECO:0000313" key="3">
    <source>
        <dbReference type="EMBL" id="GAA5228406.1"/>
    </source>
</evidence>
<organism evidence="3 4">
    <name type="scientific">Paeniglutamicibacter antarcticus</name>
    <dbReference type="NCBI Taxonomy" id="494023"/>
    <lineage>
        <taxon>Bacteria</taxon>
        <taxon>Bacillati</taxon>
        <taxon>Actinomycetota</taxon>
        <taxon>Actinomycetes</taxon>
        <taxon>Micrococcales</taxon>
        <taxon>Micrococcaceae</taxon>
        <taxon>Paeniglutamicibacter</taxon>
    </lineage>
</organism>
<dbReference type="Proteomes" id="UP001501257">
    <property type="component" value="Unassembled WGS sequence"/>
</dbReference>
<dbReference type="PANTHER" id="PTHR43353:SF5">
    <property type="entry name" value="SUCCINATE-SEMIALDEHYDE DEHYDROGENASE, MITOCHONDRIAL"/>
    <property type="match status" value="1"/>
</dbReference>
<keyword evidence="1" id="KW-0560">Oxidoreductase</keyword>